<feature type="signal peptide" evidence="1">
    <location>
        <begin position="1"/>
        <end position="30"/>
    </location>
</feature>
<organism evidence="2 3">
    <name type="scientific">Aminipila luticellarii</name>
    <dbReference type="NCBI Taxonomy" id="2507160"/>
    <lineage>
        <taxon>Bacteria</taxon>
        <taxon>Bacillati</taxon>
        <taxon>Bacillota</taxon>
        <taxon>Clostridia</taxon>
        <taxon>Peptostreptococcales</taxon>
        <taxon>Anaerovoracaceae</taxon>
        <taxon>Aminipila</taxon>
    </lineage>
</organism>
<evidence type="ECO:0000313" key="3">
    <source>
        <dbReference type="Proteomes" id="UP000287601"/>
    </source>
</evidence>
<feature type="chain" id="PRO_5019082036" evidence="1">
    <location>
        <begin position="31"/>
        <end position="215"/>
    </location>
</feature>
<accession>A0A410PVA7</accession>
<sequence length="215" mass="23477">MNKVSKKKKLALFGLLAVVLCLAVVNQSLNQEQTLKTSAEYTDYEKQEMLEHDGDVLVDSLNIKAVSGNEATSKAAVNNTSKSGIASKVVTSDDVAELENTDTYFGEIRNTIDSDRNQVISMLTDVAAETDNAVEKENATQQKLKIIGYMEKEKTIEGLISAKGLPECLVLLTDNAVNVTVNKDQLEQADVAKVFDIVIRETGRPANQIIIQSKV</sequence>
<dbReference type="Pfam" id="PF12685">
    <property type="entry name" value="SpoIIIAH"/>
    <property type="match status" value="1"/>
</dbReference>
<dbReference type="KEGG" id="amij:EQM06_06100"/>
<dbReference type="InterPro" id="IPR038503">
    <property type="entry name" value="SpoIIIAH_sf"/>
</dbReference>
<evidence type="ECO:0000313" key="2">
    <source>
        <dbReference type="EMBL" id="QAT42840.1"/>
    </source>
</evidence>
<keyword evidence="1" id="KW-0732">Signal</keyword>
<dbReference type="AlphaFoldDB" id="A0A410PVA7"/>
<dbReference type="OrthoDB" id="2082453at2"/>
<dbReference type="EMBL" id="CP035281">
    <property type="protein sequence ID" value="QAT42840.1"/>
    <property type="molecule type" value="Genomic_DNA"/>
</dbReference>
<dbReference type="Gene3D" id="1.10.287.4300">
    <property type="entry name" value="Stage III sporulation protein AH-like"/>
    <property type="match status" value="1"/>
</dbReference>
<gene>
    <name evidence="2" type="ORF">EQM06_06100</name>
</gene>
<dbReference type="Proteomes" id="UP000287601">
    <property type="component" value="Chromosome"/>
</dbReference>
<protein>
    <submittedName>
        <fullName evidence="2">SpoIIIAH-like family protein</fullName>
    </submittedName>
</protein>
<reference evidence="2 3" key="1">
    <citation type="submission" date="2019-01" db="EMBL/GenBank/DDBJ databases">
        <title>Draft genomes of a novel of Aminipila strains.</title>
        <authorList>
            <person name="Ma S."/>
        </authorList>
    </citation>
    <scope>NUCLEOTIDE SEQUENCE [LARGE SCALE GENOMIC DNA]</scope>
    <source>
        <strain evidence="3">JN-39</strain>
    </source>
</reference>
<dbReference type="RefSeq" id="WP_128745489.1">
    <property type="nucleotide sequence ID" value="NZ_CP035281.1"/>
</dbReference>
<evidence type="ECO:0000256" key="1">
    <source>
        <dbReference type="SAM" id="SignalP"/>
    </source>
</evidence>
<keyword evidence="3" id="KW-1185">Reference proteome</keyword>
<dbReference type="InterPro" id="IPR024232">
    <property type="entry name" value="SpoIIIAH"/>
</dbReference>
<name>A0A410PVA7_9FIRM</name>
<proteinExistence type="predicted"/>